<dbReference type="RefSeq" id="WP_043765656.1">
    <property type="nucleotide sequence ID" value="NZ_JAME01000002.1"/>
</dbReference>
<keyword evidence="3" id="KW-1185">Reference proteome</keyword>
<dbReference type="AlphaFoldDB" id="X7FF67"/>
<dbReference type="EMBL" id="JAME01000002">
    <property type="protein sequence ID" value="ETX30664.1"/>
    <property type="molecule type" value="Genomic_DNA"/>
</dbReference>
<organism evidence="2 3">
    <name type="scientific">Roseivivax isoporae LMG 25204</name>
    <dbReference type="NCBI Taxonomy" id="1449351"/>
    <lineage>
        <taxon>Bacteria</taxon>
        <taxon>Pseudomonadati</taxon>
        <taxon>Pseudomonadota</taxon>
        <taxon>Alphaproteobacteria</taxon>
        <taxon>Rhodobacterales</taxon>
        <taxon>Roseobacteraceae</taxon>
        <taxon>Roseivivax</taxon>
    </lineage>
</organism>
<protein>
    <recommendedName>
        <fullName evidence="1">Hedgehog/Intein (Hint) domain-containing protein</fullName>
    </recommendedName>
</protein>
<proteinExistence type="predicted"/>
<feature type="domain" description="Hedgehog/Intein (Hint)" evidence="1">
    <location>
        <begin position="25"/>
        <end position="153"/>
    </location>
</feature>
<evidence type="ECO:0000259" key="1">
    <source>
        <dbReference type="Pfam" id="PF13403"/>
    </source>
</evidence>
<sequence length="163" mass="17666">MEPITVRRGTGLDPVRTEFVVRNALVAGTDIYTLDGTLPVEVLAPGDRVITRDSGVAMLRAVRTRRLVLDVVRIRAGSLGNARPDRDVILPAAQEILVRDWRAQALFGQAQALVPARRLCDGEFVAALGRREVTVVELVFDAPHIVYADGLEVAAHVADLVPA</sequence>
<dbReference type="eggNOG" id="COG2931">
    <property type="taxonomic scope" value="Bacteria"/>
</dbReference>
<dbReference type="Proteomes" id="UP000023430">
    <property type="component" value="Unassembled WGS sequence"/>
</dbReference>
<dbReference type="InterPro" id="IPR028992">
    <property type="entry name" value="Hedgehog/Intein_dom"/>
</dbReference>
<accession>X7FF67</accession>
<evidence type="ECO:0000313" key="3">
    <source>
        <dbReference type="Proteomes" id="UP000023430"/>
    </source>
</evidence>
<dbReference type="PATRIC" id="fig|1449351.3.peg.319"/>
<dbReference type="InterPro" id="IPR036844">
    <property type="entry name" value="Hint_dom_sf"/>
</dbReference>
<dbReference type="STRING" id="1449351.RISW2_07585"/>
<reference evidence="2 3" key="1">
    <citation type="submission" date="2014-01" db="EMBL/GenBank/DDBJ databases">
        <title>Roseivivax isoporae LMG 25204 Genome Sequencing.</title>
        <authorList>
            <person name="Lai Q."/>
            <person name="Li G."/>
            <person name="Shao Z."/>
        </authorList>
    </citation>
    <scope>NUCLEOTIDE SEQUENCE [LARGE SCALE GENOMIC DNA]</scope>
    <source>
        <strain evidence="2 3">LMG 25204</strain>
    </source>
</reference>
<comment type="caution">
    <text evidence="2">The sequence shown here is derived from an EMBL/GenBank/DDBJ whole genome shotgun (WGS) entry which is preliminary data.</text>
</comment>
<gene>
    <name evidence="2" type="ORF">RISW2_07585</name>
</gene>
<dbReference type="OrthoDB" id="7873527at2"/>
<evidence type="ECO:0000313" key="2">
    <source>
        <dbReference type="EMBL" id="ETX30664.1"/>
    </source>
</evidence>
<dbReference type="SUPFAM" id="SSF51294">
    <property type="entry name" value="Hedgehog/intein (Hint) domain"/>
    <property type="match status" value="1"/>
</dbReference>
<dbReference type="Pfam" id="PF13403">
    <property type="entry name" value="Hint_2"/>
    <property type="match status" value="1"/>
</dbReference>
<name>X7FF67_9RHOB</name>